<sequence length="58" mass="6766">MLVERGPNVAFFYRCTVVCIIRILLPRDVGESCSWNAYVVRYVCIPAHQCFPFACYFK</sequence>
<dbReference type="Proteomes" id="UP000276215">
    <property type="component" value="Unassembled WGS sequence"/>
</dbReference>
<evidence type="ECO:0000313" key="1">
    <source>
        <dbReference type="EMBL" id="RPB00700.1"/>
    </source>
</evidence>
<organism evidence="1 2">
    <name type="scientific">Choiromyces venosus 120613-1</name>
    <dbReference type="NCBI Taxonomy" id="1336337"/>
    <lineage>
        <taxon>Eukaryota</taxon>
        <taxon>Fungi</taxon>
        <taxon>Dikarya</taxon>
        <taxon>Ascomycota</taxon>
        <taxon>Pezizomycotina</taxon>
        <taxon>Pezizomycetes</taxon>
        <taxon>Pezizales</taxon>
        <taxon>Tuberaceae</taxon>
        <taxon>Choiromyces</taxon>
    </lineage>
</organism>
<gene>
    <name evidence="1" type="ORF">L873DRAFT_762850</name>
</gene>
<protein>
    <submittedName>
        <fullName evidence="1">Uncharacterized protein</fullName>
    </submittedName>
</protein>
<dbReference type="AlphaFoldDB" id="A0A3N4JQV4"/>
<evidence type="ECO:0000313" key="2">
    <source>
        <dbReference type="Proteomes" id="UP000276215"/>
    </source>
</evidence>
<dbReference type="EMBL" id="ML120378">
    <property type="protein sequence ID" value="RPB00700.1"/>
    <property type="molecule type" value="Genomic_DNA"/>
</dbReference>
<accession>A0A3N4JQV4</accession>
<name>A0A3N4JQV4_9PEZI</name>
<reference evidence="1 2" key="1">
    <citation type="journal article" date="2018" name="Nat. Ecol. Evol.">
        <title>Pezizomycetes genomes reveal the molecular basis of ectomycorrhizal truffle lifestyle.</title>
        <authorList>
            <person name="Murat C."/>
            <person name="Payen T."/>
            <person name="Noel B."/>
            <person name="Kuo A."/>
            <person name="Morin E."/>
            <person name="Chen J."/>
            <person name="Kohler A."/>
            <person name="Krizsan K."/>
            <person name="Balestrini R."/>
            <person name="Da Silva C."/>
            <person name="Montanini B."/>
            <person name="Hainaut M."/>
            <person name="Levati E."/>
            <person name="Barry K.W."/>
            <person name="Belfiori B."/>
            <person name="Cichocki N."/>
            <person name="Clum A."/>
            <person name="Dockter R.B."/>
            <person name="Fauchery L."/>
            <person name="Guy J."/>
            <person name="Iotti M."/>
            <person name="Le Tacon F."/>
            <person name="Lindquist E.A."/>
            <person name="Lipzen A."/>
            <person name="Malagnac F."/>
            <person name="Mello A."/>
            <person name="Molinier V."/>
            <person name="Miyauchi S."/>
            <person name="Poulain J."/>
            <person name="Riccioni C."/>
            <person name="Rubini A."/>
            <person name="Sitrit Y."/>
            <person name="Splivallo R."/>
            <person name="Traeger S."/>
            <person name="Wang M."/>
            <person name="Zifcakova L."/>
            <person name="Wipf D."/>
            <person name="Zambonelli A."/>
            <person name="Paolocci F."/>
            <person name="Nowrousian M."/>
            <person name="Ottonello S."/>
            <person name="Baldrian P."/>
            <person name="Spatafora J.W."/>
            <person name="Henrissat B."/>
            <person name="Nagy L.G."/>
            <person name="Aury J.M."/>
            <person name="Wincker P."/>
            <person name="Grigoriev I.V."/>
            <person name="Bonfante P."/>
            <person name="Martin F.M."/>
        </authorList>
    </citation>
    <scope>NUCLEOTIDE SEQUENCE [LARGE SCALE GENOMIC DNA]</scope>
    <source>
        <strain evidence="1 2">120613-1</strain>
    </source>
</reference>
<proteinExistence type="predicted"/>
<keyword evidence="2" id="KW-1185">Reference proteome</keyword>